<dbReference type="STRING" id="403673.A0A177WF83"/>
<dbReference type="GO" id="GO:0004175">
    <property type="term" value="F:endopeptidase activity"/>
    <property type="evidence" value="ECO:0007669"/>
    <property type="project" value="TreeGrafter"/>
</dbReference>
<dbReference type="EMBL" id="DS022301">
    <property type="protein sequence ID" value="OAJ38031.1"/>
    <property type="molecule type" value="Genomic_DNA"/>
</dbReference>
<evidence type="ECO:0000313" key="4">
    <source>
        <dbReference type="Proteomes" id="UP000077115"/>
    </source>
</evidence>
<dbReference type="InterPro" id="IPR029045">
    <property type="entry name" value="ClpP/crotonase-like_dom_sf"/>
</dbReference>
<name>A0A177WF83_BATDL</name>
<feature type="signal peptide" evidence="1">
    <location>
        <begin position="1"/>
        <end position="18"/>
    </location>
</feature>
<dbReference type="AlphaFoldDB" id="A0A177WF83"/>
<accession>A0A177WF83</accession>
<gene>
    <name evidence="3" type="ORF">BDEG_22000</name>
</gene>
<evidence type="ECO:0000256" key="1">
    <source>
        <dbReference type="SAM" id="SignalP"/>
    </source>
</evidence>
<dbReference type="OrthoDB" id="2110690at2759"/>
<feature type="domain" description="Tail specific protease" evidence="2">
    <location>
        <begin position="358"/>
        <end position="527"/>
    </location>
</feature>
<protein>
    <recommendedName>
        <fullName evidence="2">Tail specific protease domain-containing protein</fullName>
    </recommendedName>
</protein>
<proteinExistence type="predicted"/>
<reference evidence="3 4" key="1">
    <citation type="submission" date="2006-10" db="EMBL/GenBank/DDBJ databases">
        <title>The Genome Sequence of Batrachochytrium dendrobatidis JEL423.</title>
        <authorList>
            <consortium name="The Broad Institute Genome Sequencing Platform"/>
            <person name="Birren B."/>
            <person name="Lander E."/>
            <person name="Galagan J."/>
            <person name="Cuomo C."/>
            <person name="Devon K."/>
            <person name="Jaffe D."/>
            <person name="Butler J."/>
            <person name="Alvarez P."/>
            <person name="Gnerre S."/>
            <person name="Grabherr M."/>
            <person name="Kleber M."/>
            <person name="Mauceli E."/>
            <person name="Brockman W."/>
            <person name="Young S."/>
            <person name="LaButti K."/>
            <person name="Sykes S."/>
            <person name="DeCaprio D."/>
            <person name="Crawford M."/>
            <person name="Koehrsen M."/>
            <person name="Engels R."/>
            <person name="Montgomery P."/>
            <person name="Pearson M."/>
            <person name="Howarth C."/>
            <person name="Larson L."/>
            <person name="White J."/>
            <person name="O'Leary S."/>
            <person name="Kodira C."/>
            <person name="Zeng Q."/>
            <person name="Yandava C."/>
            <person name="Alvarado L."/>
            <person name="Longcore J."/>
            <person name="James T."/>
        </authorList>
    </citation>
    <scope>NUCLEOTIDE SEQUENCE [LARGE SCALE GENOMIC DNA]</scope>
    <source>
        <strain evidence="3 4">JEL423</strain>
    </source>
</reference>
<keyword evidence="1" id="KW-0732">Signal</keyword>
<organism evidence="3 4">
    <name type="scientific">Batrachochytrium dendrobatidis (strain JEL423)</name>
    <dbReference type="NCBI Taxonomy" id="403673"/>
    <lineage>
        <taxon>Eukaryota</taxon>
        <taxon>Fungi</taxon>
        <taxon>Fungi incertae sedis</taxon>
        <taxon>Chytridiomycota</taxon>
        <taxon>Chytridiomycota incertae sedis</taxon>
        <taxon>Chytridiomycetes</taxon>
        <taxon>Rhizophydiales</taxon>
        <taxon>Rhizophydiales incertae sedis</taxon>
        <taxon>Batrachochytrium</taxon>
    </lineage>
</organism>
<dbReference type="PANTHER" id="PTHR32060:SF22">
    <property type="entry name" value="CARBOXYL-TERMINAL-PROCESSING PEPTIDASE 3, CHLOROPLASTIC"/>
    <property type="match status" value="1"/>
</dbReference>
<evidence type="ECO:0000313" key="3">
    <source>
        <dbReference type="EMBL" id="OAJ38031.1"/>
    </source>
</evidence>
<dbReference type="Proteomes" id="UP000077115">
    <property type="component" value="Unassembled WGS sequence"/>
</dbReference>
<dbReference type="InterPro" id="IPR005151">
    <property type="entry name" value="Tail-specific_protease"/>
</dbReference>
<feature type="chain" id="PRO_5008077514" description="Tail specific protease domain-containing protein" evidence="1">
    <location>
        <begin position="19"/>
        <end position="886"/>
    </location>
</feature>
<evidence type="ECO:0000259" key="2">
    <source>
        <dbReference type="Pfam" id="PF03572"/>
    </source>
</evidence>
<dbReference type="SUPFAM" id="SSF52096">
    <property type="entry name" value="ClpP/crotonase"/>
    <property type="match status" value="1"/>
</dbReference>
<dbReference type="GO" id="GO:0008236">
    <property type="term" value="F:serine-type peptidase activity"/>
    <property type="evidence" value="ECO:0007669"/>
    <property type="project" value="InterPro"/>
</dbReference>
<dbReference type="GO" id="GO:0006508">
    <property type="term" value="P:proteolysis"/>
    <property type="evidence" value="ECO:0007669"/>
    <property type="project" value="InterPro"/>
</dbReference>
<dbReference type="Gene3D" id="3.90.226.10">
    <property type="entry name" value="2-enoyl-CoA Hydratase, Chain A, domain 1"/>
    <property type="match status" value="1"/>
</dbReference>
<reference evidence="3 4" key="2">
    <citation type="submission" date="2016-05" db="EMBL/GenBank/DDBJ databases">
        <title>Lineage-specific infection strategies underlie the spectrum of fungal disease in amphibians.</title>
        <authorList>
            <person name="Cuomo C.A."/>
            <person name="Farrer R.A."/>
            <person name="James T."/>
            <person name="Longcore J."/>
            <person name="Birren B."/>
        </authorList>
    </citation>
    <scope>NUCLEOTIDE SEQUENCE [LARGE SCALE GENOMIC DNA]</scope>
    <source>
        <strain evidence="3 4">JEL423</strain>
    </source>
</reference>
<dbReference type="PANTHER" id="PTHR32060">
    <property type="entry name" value="TAIL-SPECIFIC PROTEASE"/>
    <property type="match status" value="1"/>
</dbReference>
<dbReference type="Pfam" id="PF03572">
    <property type="entry name" value="Peptidase_S41"/>
    <property type="match status" value="1"/>
</dbReference>
<sequence>MKFSLLAIVSAGFALVDAQRNKLEPIPEWLPIREHRDVGRFFFMPYTSKQQSDLLDSVENGLKMWVNYESKIKNYGERADPFPIIKKLREKLNASVISDTEIQTELMNAFNRMRDLNTRFQSSGPHTCFFATTGLFFKFIEGDADMLKKPTVVFQRHTSSKSLRAFFGKTYDQINVGDELLFVDDLPFVDYWALNQDKTGGSNDYAGQRGALNYMSYRSGDFQPMPKFNSVRYQLKSAKSGKKYRIYAPWAVGFDPKCWNITSTLYATITKEVLPGTANYNAPKGEPFDTESNVKVKRHVDISKPIEIPLALPGNYREKQNFARIMDESSLINSALEYHNTSVSGVTWAIWKPESKNLGVIKLSHFLPFHFEFGRLGVEEAIFEIHNLLSTVLKDTNAIVFDVRGNTGGMSEFANGILQFFKPDFQPMQSRFLMNKLTYSTLVNGTRSFDTAIDAWNKTPPGSKYSIPYNISSFDKANLYGQAYLKPVAALTDATCRSECDLFVASLQSSETGYVFGEDGTTGGAGADVFKLDPLLMFFDPTDFKKMPYFDYLSTGNGVDYYTNTFSIGVRQVVRNGKHQGQQIEDVGVISDYIVRPRLADILPGSTENSQLDRIADQLKTLGEKTGQNNLHFASELIYYDITGSDVDIDVEVQGIDELSAIDDSTGKVLSVAKFKSDIKSQHKFELKSVINDLGNNRISIIGKAKGKQVLKAYKQIRREPKPEEYFKLERGVKWSINSTSKSVGVYNSLSTDKSKGWNSMNGTWVIGDGVKYSPGIFTELTAYFSAPVDSDVDAEFNFTLQTQQYGDYLSLNVKTGEKTLSSYFNTIFPSNTELFPNGISGVDGGKSIVPFTVAIEKASISFLFRSDLAVEMKGATVGSFTLTLI</sequence>
<dbReference type="VEuPathDB" id="FungiDB:BDEG_22000"/>